<keyword evidence="1 2" id="KW-0238">DNA-binding</keyword>
<dbReference type="AlphaFoldDB" id="A0A370GMJ6"/>
<dbReference type="Proteomes" id="UP000255355">
    <property type="component" value="Unassembled WGS sequence"/>
</dbReference>
<dbReference type="GO" id="GO:0000976">
    <property type="term" value="F:transcription cis-regulatory region binding"/>
    <property type="evidence" value="ECO:0007669"/>
    <property type="project" value="TreeGrafter"/>
</dbReference>
<sequence>MRVLSWAAMSSMDQPGPEAGPNRQGRWRTGQESKRKILEAARASFAAHGYQGTTVRSIAAAAEVDPSMIHYFFGRKDQLFAATMNLPDGPREPMSNLLTAGLDGLGARLVRRFLEVWDAAERMEPLLIMARSTGNSDASADMLREYIDQEFTAQLVAAVDRPDAALRCDLVCAQLLGIATARYSIRQEPLASADHDTLVAWLGPILQRLLTDPSPPVAPTSGSAR</sequence>
<dbReference type="Pfam" id="PF00440">
    <property type="entry name" value="TetR_N"/>
    <property type="match status" value="1"/>
</dbReference>
<dbReference type="SUPFAM" id="SSF48498">
    <property type="entry name" value="Tetracyclin repressor-like, C-terminal domain"/>
    <property type="match status" value="1"/>
</dbReference>
<dbReference type="PROSITE" id="PS50977">
    <property type="entry name" value="HTH_TETR_2"/>
    <property type="match status" value="1"/>
</dbReference>
<gene>
    <name evidence="5" type="ORF">DFR68_11931</name>
</gene>
<feature type="region of interest" description="Disordered" evidence="3">
    <location>
        <begin position="9"/>
        <end position="31"/>
    </location>
</feature>
<dbReference type="InterPro" id="IPR036271">
    <property type="entry name" value="Tet_transcr_reg_TetR-rel_C_sf"/>
</dbReference>
<dbReference type="InterPro" id="IPR041678">
    <property type="entry name" value="TetR_C_16"/>
</dbReference>
<accession>A0A370GMJ6</accession>
<organism evidence="5 6">
    <name type="scientific">Nocardia mexicana</name>
    <dbReference type="NCBI Taxonomy" id="279262"/>
    <lineage>
        <taxon>Bacteria</taxon>
        <taxon>Bacillati</taxon>
        <taxon>Actinomycetota</taxon>
        <taxon>Actinomycetes</taxon>
        <taxon>Mycobacteriales</taxon>
        <taxon>Nocardiaceae</taxon>
        <taxon>Nocardia</taxon>
    </lineage>
</organism>
<protein>
    <submittedName>
        <fullName evidence="5">TetR family transcriptional regulator</fullName>
    </submittedName>
</protein>
<proteinExistence type="predicted"/>
<dbReference type="SUPFAM" id="SSF46689">
    <property type="entry name" value="Homeodomain-like"/>
    <property type="match status" value="1"/>
</dbReference>
<dbReference type="STRING" id="1210089.GCA_001613165_05995"/>
<feature type="domain" description="HTH tetR-type" evidence="4">
    <location>
        <begin position="31"/>
        <end position="91"/>
    </location>
</feature>
<keyword evidence="6" id="KW-1185">Reference proteome</keyword>
<dbReference type="PRINTS" id="PR00455">
    <property type="entry name" value="HTHTETR"/>
</dbReference>
<dbReference type="PANTHER" id="PTHR30055:SF235">
    <property type="entry name" value="TRANSCRIPTIONAL REGULATORY PROTEIN"/>
    <property type="match status" value="1"/>
</dbReference>
<evidence type="ECO:0000313" key="5">
    <source>
        <dbReference type="EMBL" id="RDI43644.1"/>
    </source>
</evidence>
<evidence type="ECO:0000313" key="6">
    <source>
        <dbReference type="Proteomes" id="UP000255355"/>
    </source>
</evidence>
<dbReference type="PANTHER" id="PTHR30055">
    <property type="entry name" value="HTH-TYPE TRANSCRIPTIONAL REGULATOR RUTR"/>
    <property type="match status" value="1"/>
</dbReference>
<comment type="caution">
    <text evidence="5">The sequence shown here is derived from an EMBL/GenBank/DDBJ whole genome shotgun (WGS) entry which is preliminary data.</text>
</comment>
<name>A0A370GMJ6_9NOCA</name>
<evidence type="ECO:0000256" key="2">
    <source>
        <dbReference type="PROSITE-ProRule" id="PRU00335"/>
    </source>
</evidence>
<dbReference type="Gene3D" id="1.10.357.10">
    <property type="entry name" value="Tetracycline Repressor, domain 2"/>
    <property type="match status" value="1"/>
</dbReference>
<dbReference type="GO" id="GO:0003700">
    <property type="term" value="F:DNA-binding transcription factor activity"/>
    <property type="evidence" value="ECO:0007669"/>
    <property type="project" value="TreeGrafter"/>
</dbReference>
<feature type="DNA-binding region" description="H-T-H motif" evidence="2">
    <location>
        <begin position="54"/>
        <end position="73"/>
    </location>
</feature>
<dbReference type="InterPro" id="IPR050109">
    <property type="entry name" value="HTH-type_TetR-like_transc_reg"/>
</dbReference>
<evidence type="ECO:0000259" key="4">
    <source>
        <dbReference type="PROSITE" id="PS50977"/>
    </source>
</evidence>
<dbReference type="Pfam" id="PF17920">
    <property type="entry name" value="TetR_C_16"/>
    <property type="match status" value="1"/>
</dbReference>
<dbReference type="Gene3D" id="1.10.10.60">
    <property type="entry name" value="Homeodomain-like"/>
    <property type="match status" value="1"/>
</dbReference>
<reference evidence="5 6" key="1">
    <citation type="submission" date="2018-07" db="EMBL/GenBank/DDBJ databases">
        <title>Genomic Encyclopedia of Type Strains, Phase IV (KMG-IV): sequencing the most valuable type-strain genomes for metagenomic binning, comparative biology and taxonomic classification.</title>
        <authorList>
            <person name="Goeker M."/>
        </authorList>
    </citation>
    <scope>NUCLEOTIDE SEQUENCE [LARGE SCALE GENOMIC DNA]</scope>
    <source>
        <strain evidence="5 6">DSM 44952</strain>
    </source>
</reference>
<dbReference type="InterPro" id="IPR001647">
    <property type="entry name" value="HTH_TetR"/>
</dbReference>
<dbReference type="InterPro" id="IPR009057">
    <property type="entry name" value="Homeodomain-like_sf"/>
</dbReference>
<dbReference type="EMBL" id="QQAZ01000019">
    <property type="protein sequence ID" value="RDI43644.1"/>
    <property type="molecule type" value="Genomic_DNA"/>
</dbReference>
<evidence type="ECO:0000256" key="1">
    <source>
        <dbReference type="ARBA" id="ARBA00023125"/>
    </source>
</evidence>
<evidence type="ECO:0000256" key="3">
    <source>
        <dbReference type="SAM" id="MobiDB-lite"/>
    </source>
</evidence>